<organism evidence="3 4">
    <name type="scientific">Methylomicrobium album BG8</name>
    <dbReference type="NCBI Taxonomy" id="686340"/>
    <lineage>
        <taxon>Bacteria</taxon>
        <taxon>Pseudomonadati</taxon>
        <taxon>Pseudomonadota</taxon>
        <taxon>Gammaproteobacteria</taxon>
        <taxon>Methylococcales</taxon>
        <taxon>Methylococcaceae</taxon>
        <taxon>Methylomicrobium</taxon>
    </lineage>
</organism>
<dbReference type="RefSeq" id="WP_005368504.1">
    <property type="nucleotide sequence ID" value="NZ_CM001475.1"/>
</dbReference>
<dbReference type="HOGENOM" id="CLU_036517_0_1_6"/>
<evidence type="ECO:0000313" key="4">
    <source>
        <dbReference type="Proteomes" id="UP000005090"/>
    </source>
</evidence>
<dbReference type="InterPro" id="IPR011009">
    <property type="entry name" value="Kinase-like_dom_sf"/>
</dbReference>
<dbReference type="Proteomes" id="UP000005090">
    <property type="component" value="Chromosome"/>
</dbReference>
<dbReference type="PANTHER" id="PTHR12149:SF8">
    <property type="entry name" value="PROTEIN-RIBULOSAMINE 3-KINASE"/>
    <property type="match status" value="1"/>
</dbReference>
<dbReference type="eggNOG" id="COG3001">
    <property type="taxonomic scope" value="Bacteria"/>
</dbReference>
<proteinExistence type="inferred from homology"/>
<comment type="similarity">
    <text evidence="1 2">Belongs to the fructosamine kinase family.</text>
</comment>
<dbReference type="EMBL" id="CM001475">
    <property type="protein sequence ID" value="EIC27949.1"/>
    <property type="molecule type" value="Genomic_DNA"/>
</dbReference>
<dbReference type="STRING" id="686340.Metal_0080"/>
<dbReference type="PIRSF" id="PIRSF006221">
    <property type="entry name" value="Ketosamine-3-kinase"/>
    <property type="match status" value="1"/>
</dbReference>
<protein>
    <submittedName>
        <fullName evidence="3">Fructosamine-3-kinase</fullName>
    </submittedName>
</protein>
<evidence type="ECO:0000313" key="3">
    <source>
        <dbReference type="EMBL" id="EIC27949.1"/>
    </source>
</evidence>
<gene>
    <name evidence="3" type="ORF">Metal_0080</name>
</gene>
<keyword evidence="2 3" id="KW-0418">Kinase</keyword>
<dbReference type="SUPFAM" id="SSF56112">
    <property type="entry name" value="Protein kinase-like (PK-like)"/>
    <property type="match status" value="1"/>
</dbReference>
<keyword evidence="4" id="KW-1185">Reference proteome</keyword>
<dbReference type="Pfam" id="PF03881">
    <property type="entry name" value="Fructosamin_kin"/>
    <property type="match status" value="1"/>
</dbReference>
<dbReference type="Gene3D" id="3.30.200.20">
    <property type="entry name" value="Phosphorylase Kinase, domain 1"/>
    <property type="match status" value="1"/>
</dbReference>
<dbReference type="InterPro" id="IPR016477">
    <property type="entry name" value="Fructo-/Ketosamine-3-kinase"/>
</dbReference>
<name>H8GJZ0_METAL</name>
<dbReference type="AlphaFoldDB" id="H8GJZ0"/>
<reference evidence="3 4" key="1">
    <citation type="journal article" date="2013" name="Genome Announc.">
        <title>Genome Sequence of the Obligate Gammaproteobacterial Methanotroph Methylomicrobium album Strain BG8.</title>
        <authorList>
            <person name="Kits K.D."/>
            <person name="Kalyuzhnaya M.G."/>
            <person name="Klotz M.G."/>
            <person name="Jetten M.S."/>
            <person name="Op den Camp H.J."/>
            <person name="Vuilleumier S."/>
            <person name="Bringel F."/>
            <person name="Dispirito A.A."/>
            <person name="Murrell J.C."/>
            <person name="Bruce D."/>
            <person name="Cheng J.F."/>
            <person name="Copeland A."/>
            <person name="Goodwin L."/>
            <person name="Hauser L."/>
            <person name="Lajus A."/>
            <person name="Land M.L."/>
            <person name="Lapidus A."/>
            <person name="Lucas S."/>
            <person name="Medigue C."/>
            <person name="Pitluck S."/>
            <person name="Woyke T."/>
            <person name="Zeytun A."/>
            <person name="Stein L.Y."/>
        </authorList>
    </citation>
    <scope>NUCLEOTIDE SEQUENCE [LARGE SCALE GENOMIC DNA]</scope>
    <source>
        <strain evidence="3 4">BG8</strain>
    </source>
</reference>
<sequence>MNWQAISDRIRLETGRDFHFAAAQPLGGGDINSAYRLQGRDRSYFVKLNRRELADMFAAEFAGLREIAAVGAIRAPAPVIHGETGTQAYLVLEYLEFGASTRESQRLLGQQLADLHRPRQPYFGWHRDNTIGSTPQVNTRSDDWIAFWRDQRLGYQLRLAASNGYAGRLQAQGKRLCGVLAGLFDGYRPQPSLLHGDLWAGNSATDSQGRPVVFDPACYYGDREADIAMTELFGGYGKDFYQAYNESWPLDAGYPVRKTLYNLYHVLNHLNLFGDGYRRQAESMTVQLLSELGA</sequence>
<dbReference type="GO" id="GO:0016301">
    <property type="term" value="F:kinase activity"/>
    <property type="evidence" value="ECO:0007669"/>
    <property type="project" value="UniProtKB-UniRule"/>
</dbReference>
<dbReference type="Gene3D" id="3.90.1200.10">
    <property type="match status" value="1"/>
</dbReference>
<evidence type="ECO:0000256" key="2">
    <source>
        <dbReference type="PIRNR" id="PIRNR006221"/>
    </source>
</evidence>
<accession>H8GJZ0</accession>
<dbReference type="PANTHER" id="PTHR12149">
    <property type="entry name" value="FRUCTOSAMINE 3 KINASE-RELATED PROTEIN"/>
    <property type="match status" value="1"/>
</dbReference>
<keyword evidence="2" id="KW-0808">Transferase</keyword>
<evidence type="ECO:0000256" key="1">
    <source>
        <dbReference type="ARBA" id="ARBA00009460"/>
    </source>
</evidence>